<dbReference type="Proteomes" id="UP001627154">
    <property type="component" value="Unassembled WGS sequence"/>
</dbReference>
<reference evidence="2 3" key="1">
    <citation type="journal article" date="2024" name="bioRxiv">
        <title>A reference genome for Trichogramma kaykai: A tiny desert-dwelling parasitoid wasp with competing sex-ratio distorters.</title>
        <authorList>
            <person name="Culotta J."/>
            <person name="Lindsey A.R."/>
        </authorList>
    </citation>
    <scope>NUCLEOTIDE SEQUENCE [LARGE SCALE GENOMIC DNA]</scope>
    <source>
        <strain evidence="2 3">KSX58</strain>
    </source>
</reference>
<sequence length="459" mass="50770">MFVFFQFFTRKQIFWINITLRFHGHCIMREEAMPHIESRQTILCESIGFFQKLVSSIITQIHCRTTATSARSRTIKTRATVSSSSLYPNAKKSLAIEATAAAEASTAKKATADAAVSRQQSGIIGIIIRARRSKRGVGGGGAYARTGGLRALRAARDLLSLLLRLIYLGLLSWSSLCSWLRQGLARLPYSPVTRRPNVSGSVVGGHQSSARVVCGAGSGPHHHHQHHPHASHHQHHQRHRQHQHRRHRHLAAVASLHCSAAVAAAACARPPRGSARRRIAATKLDRRSSCKESRARETPRIAFNKNFRLLPKLILIPTLRASPLPHYTARTAAAALYASPGPSLHAHCTGGSSSSSSNYAPVPSLCAINCEVCQAYTRARYIYVERAAAAIRTRMFRSGHLMTAWASFDAIIHLWIYCYATRARGNALLQQRSNIDAIITTKWNVQILGELFRCWTKEA</sequence>
<accession>A0ABD2VXM0</accession>
<evidence type="ECO:0000256" key="1">
    <source>
        <dbReference type="SAM" id="MobiDB-lite"/>
    </source>
</evidence>
<proteinExistence type="predicted"/>
<gene>
    <name evidence="2" type="ORF">TKK_019100</name>
</gene>
<evidence type="ECO:0000313" key="2">
    <source>
        <dbReference type="EMBL" id="KAL3385322.1"/>
    </source>
</evidence>
<name>A0ABD2VXM0_9HYME</name>
<dbReference type="AlphaFoldDB" id="A0ABD2VXM0"/>
<dbReference type="EMBL" id="JBJJXI010000158">
    <property type="protein sequence ID" value="KAL3385322.1"/>
    <property type="molecule type" value="Genomic_DNA"/>
</dbReference>
<comment type="caution">
    <text evidence="2">The sequence shown here is derived from an EMBL/GenBank/DDBJ whole genome shotgun (WGS) entry which is preliminary data.</text>
</comment>
<feature type="region of interest" description="Disordered" evidence="1">
    <location>
        <begin position="216"/>
        <end position="247"/>
    </location>
</feature>
<feature type="compositionally biased region" description="Basic residues" evidence="1">
    <location>
        <begin position="220"/>
        <end position="247"/>
    </location>
</feature>
<evidence type="ECO:0000313" key="3">
    <source>
        <dbReference type="Proteomes" id="UP001627154"/>
    </source>
</evidence>
<organism evidence="2 3">
    <name type="scientific">Trichogramma kaykai</name>
    <dbReference type="NCBI Taxonomy" id="54128"/>
    <lineage>
        <taxon>Eukaryota</taxon>
        <taxon>Metazoa</taxon>
        <taxon>Ecdysozoa</taxon>
        <taxon>Arthropoda</taxon>
        <taxon>Hexapoda</taxon>
        <taxon>Insecta</taxon>
        <taxon>Pterygota</taxon>
        <taxon>Neoptera</taxon>
        <taxon>Endopterygota</taxon>
        <taxon>Hymenoptera</taxon>
        <taxon>Apocrita</taxon>
        <taxon>Proctotrupomorpha</taxon>
        <taxon>Chalcidoidea</taxon>
        <taxon>Trichogrammatidae</taxon>
        <taxon>Trichogramma</taxon>
    </lineage>
</organism>
<protein>
    <submittedName>
        <fullName evidence="2">Uncharacterized protein</fullName>
    </submittedName>
</protein>
<keyword evidence="3" id="KW-1185">Reference proteome</keyword>